<evidence type="ECO:0000313" key="1">
    <source>
        <dbReference type="EMBL" id="MCH92649.1"/>
    </source>
</evidence>
<name>A0A392N0E8_9FABA</name>
<keyword evidence="1" id="KW-0548">Nucleotidyltransferase</keyword>
<protein>
    <submittedName>
        <fullName evidence="1">RNA-directed DNA polymerase (Reverse transcriptase)</fullName>
    </submittedName>
</protein>
<dbReference type="AlphaFoldDB" id="A0A392N0E8"/>
<reference evidence="1 2" key="1">
    <citation type="journal article" date="2018" name="Front. Plant Sci.">
        <title>Red Clover (Trifolium pratense) and Zigzag Clover (T. medium) - A Picture of Genomic Similarities and Differences.</title>
        <authorList>
            <person name="Dluhosova J."/>
            <person name="Istvanek J."/>
            <person name="Nedelnik J."/>
            <person name="Repkova J."/>
        </authorList>
    </citation>
    <scope>NUCLEOTIDE SEQUENCE [LARGE SCALE GENOMIC DNA]</scope>
    <source>
        <strain evidence="2">cv. 10/8</strain>
        <tissue evidence="1">Leaf</tissue>
    </source>
</reference>
<keyword evidence="2" id="KW-1185">Reference proteome</keyword>
<keyword evidence="1" id="KW-0808">Transferase</keyword>
<organism evidence="1 2">
    <name type="scientific">Trifolium medium</name>
    <dbReference type="NCBI Taxonomy" id="97028"/>
    <lineage>
        <taxon>Eukaryota</taxon>
        <taxon>Viridiplantae</taxon>
        <taxon>Streptophyta</taxon>
        <taxon>Embryophyta</taxon>
        <taxon>Tracheophyta</taxon>
        <taxon>Spermatophyta</taxon>
        <taxon>Magnoliopsida</taxon>
        <taxon>eudicotyledons</taxon>
        <taxon>Gunneridae</taxon>
        <taxon>Pentapetalae</taxon>
        <taxon>rosids</taxon>
        <taxon>fabids</taxon>
        <taxon>Fabales</taxon>
        <taxon>Fabaceae</taxon>
        <taxon>Papilionoideae</taxon>
        <taxon>50 kb inversion clade</taxon>
        <taxon>NPAAA clade</taxon>
        <taxon>Hologalegina</taxon>
        <taxon>IRL clade</taxon>
        <taxon>Trifolieae</taxon>
        <taxon>Trifolium</taxon>
    </lineage>
</organism>
<sequence>MNSACLMKMGREMRVGKSSLWCHVLQGKYGRGRLERGNIITRPSDSFIWKGVVKSWVNISGFEMWTVGDGKIVKAWTISGLGRILSLKSILRGYQQRLVVGHYMIWWTILAIGK</sequence>
<evidence type="ECO:0000313" key="2">
    <source>
        <dbReference type="Proteomes" id="UP000265520"/>
    </source>
</evidence>
<accession>A0A392N0E8</accession>
<dbReference type="GO" id="GO:0003964">
    <property type="term" value="F:RNA-directed DNA polymerase activity"/>
    <property type="evidence" value="ECO:0007669"/>
    <property type="project" value="UniProtKB-KW"/>
</dbReference>
<dbReference type="Proteomes" id="UP000265520">
    <property type="component" value="Unassembled WGS sequence"/>
</dbReference>
<proteinExistence type="predicted"/>
<dbReference type="EMBL" id="LXQA010023134">
    <property type="protein sequence ID" value="MCH92649.1"/>
    <property type="molecule type" value="Genomic_DNA"/>
</dbReference>
<comment type="caution">
    <text evidence="1">The sequence shown here is derived from an EMBL/GenBank/DDBJ whole genome shotgun (WGS) entry which is preliminary data.</text>
</comment>
<keyword evidence="1" id="KW-0695">RNA-directed DNA polymerase</keyword>